<proteinExistence type="predicted"/>
<reference evidence="3" key="1">
    <citation type="submission" date="2016-10" db="EMBL/GenBank/DDBJ databases">
        <authorList>
            <person name="Varghese N."/>
            <person name="Submissions S."/>
        </authorList>
    </citation>
    <scope>NUCLEOTIDE SEQUENCE [LARGE SCALE GENOMIC DNA]</scope>
    <source>
        <strain evidence="3">DSM 18887</strain>
    </source>
</reference>
<dbReference type="Pfam" id="PF10137">
    <property type="entry name" value="CAP12-PCTIR_TIR"/>
    <property type="match status" value="1"/>
</dbReference>
<dbReference type="EMBL" id="FOGB01000003">
    <property type="protein sequence ID" value="SEQ36616.1"/>
    <property type="molecule type" value="Genomic_DNA"/>
</dbReference>
<dbReference type="Proteomes" id="UP000198749">
    <property type="component" value="Unassembled WGS sequence"/>
</dbReference>
<evidence type="ECO:0000259" key="1">
    <source>
        <dbReference type="Pfam" id="PF10137"/>
    </source>
</evidence>
<dbReference type="PIRSF" id="PIRSF032620">
    <property type="entry name" value="UCP032620"/>
    <property type="match status" value="1"/>
</dbReference>
<name>A0A1H9FFB6_9GAMM</name>
<dbReference type="STRING" id="355243.SAMN03080615_01231"/>
<organism evidence="2 3">
    <name type="scientific">Amphritea atlantica</name>
    <dbReference type="NCBI Taxonomy" id="355243"/>
    <lineage>
        <taxon>Bacteria</taxon>
        <taxon>Pseudomonadati</taxon>
        <taxon>Pseudomonadota</taxon>
        <taxon>Gammaproteobacteria</taxon>
        <taxon>Oceanospirillales</taxon>
        <taxon>Oceanospirillaceae</taxon>
        <taxon>Amphritea</taxon>
    </lineage>
</organism>
<dbReference type="AlphaFoldDB" id="A0A1H9FFB6"/>
<accession>A0A1H9FFB6</accession>
<protein>
    <submittedName>
        <fullName evidence="2">Predicted nucleotide-binding protein containing TIR-like domain-containing protein</fullName>
    </submittedName>
</protein>
<gene>
    <name evidence="2" type="ORF">SAMN03080615_01231</name>
</gene>
<dbReference type="RefSeq" id="WP_091356226.1">
    <property type="nucleotide sequence ID" value="NZ_AP025284.1"/>
</dbReference>
<dbReference type="InterPro" id="IPR014571">
    <property type="entry name" value="UCP032620"/>
</dbReference>
<dbReference type="OrthoDB" id="5497289at2"/>
<evidence type="ECO:0000313" key="2">
    <source>
        <dbReference type="EMBL" id="SEQ36616.1"/>
    </source>
</evidence>
<sequence length="298" mass="33065">MAQDIFGEINNAVLDLQNSQLQTYERPLKKLAQLLRNADLELYNEELTKEVDLDTFIAESEKTGGGMVGSAQLAWPDDHKKTMGLTLLLIEKLANDPSYATNFSHHFFYSGRKIIAGIHALTGQLIIPFVRDYKNYVQSKGSTETVLKSPFSRKVFIVHGHDDGARETVARFLERIGLEAVILHEQANQGRTIIEKVVANSDVGFAVVLLTPDDEGCVKGGTPEPRARQNVLLELGYFIGRLGRDKVCALKRGALEIPSDFAGVVWETMDSNAGWKQALARELEAAGHSIDWNKVMRA</sequence>
<dbReference type="GO" id="GO:0050135">
    <property type="term" value="F:NADP+ nucleosidase activity"/>
    <property type="evidence" value="ECO:0007669"/>
    <property type="project" value="InterPro"/>
</dbReference>
<dbReference type="InterPro" id="IPR019302">
    <property type="entry name" value="CAP12/PCTIR_TIR_dom"/>
</dbReference>
<evidence type="ECO:0000313" key="3">
    <source>
        <dbReference type="Proteomes" id="UP000198749"/>
    </source>
</evidence>
<feature type="domain" description="CD-NTase-associated protein 12/Pycsar effector protein TIR" evidence="1">
    <location>
        <begin position="154"/>
        <end position="270"/>
    </location>
</feature>
<keyword evidence="3" id="KW-1185">Reference proteome</keyword>